<evidence type="ECO:0000313" key="2">
    <source>
        <dbReference type="Proteomes" id="UP001500218"/>
    </source>
</evidence>
<organism evidence="1 2">
    <name type="scientific">Luedemannella flava</name>
    <dbReference type="NCBI Taxonomy" id="349316"/>
    <lineage>
        <taxon>Bacteria</taxon>
        <taxon>Bacillati</taxon>
        <taxon>Actinomycetota</taxon>
        <taxon>Actinomycetes</taxon>
        <taxon>Micromonosporales</taxon>
        <taxon>Micromonosporaceae</taxon>
        <taxon>Luedemannella</taxon>
    </lineage>
</organism>
<dbReference type="EMBL" id="BAAALT010000076">
    <property type="protein sequence ID" value="GAA1805209.1"/>
    <property type="molecule type" value="Genomic_DNA"/>
</dbReference>
<proteinExistence type="predicted"/>
<dbReference type="Gene3D" id="2.130.10.30">
    <property type="entry name" value="Regulator of chromosome condensation 1/beta-lactamase-inhibitor protein II"/>
    <property type="match status" value="3"/>
</dbReference>
<reference evidence="2" key="1">
    <citation type="journal article" date="2019" name="Int. J. Syst. Evol. Microbiol.">
        <title>The Global Catalogue of Microorganisms (GCM) 10K type strain sequencing project: providing services to taxonomists for standard genome sequencing and annotation.</title>
        <authorList>
            <consortium name="The Broad Institute Genomics Platform"/>
            <consortium name="The Broad Institute Genome Sequencing Center for Infectious Disease"/>
            <person name="Wu L."/>
            <person name="Ma J."/>
        </authorList>
    </citation>
    <scope>NUCLEOTIDE SEQUENCE [LARGE SCALE GENOMIC DNA]</scope>
    <source>
        <strain evidence="2">JCM 13250</strain>
    </source>
</reference>
<dbReference type="Proteomes" id="UP001500218">
    <property type="component" value="Unassembled WGS sequence"/>
</dbReference>
<keyword evidence="2" id="KW-1185">Reference proteome</keyword>
<evidence type="ECO:0000313" key="1">
    <source>
        <dbReference type="EMBL" id="GAA1805209.1"/>
    </source>
</evidence>
<comment type="caution">
    <text evidence="1">The sequence shown here is derived from an EMBL/GenBank/DDBJ whole genome shotgun (WGS) entry which is preliminary data.</text>
</comment>
<dbReference type="Pfam" id="PF00415">
    <property type="entry name" value="RCC1"/>
    <property type="match status" value="6"/>
</dbReference>
<accession>A0ABP4Y8V6</accession>
<dbReference type="PRINTS" id="PR00633">
    <property type="entry name" value="RCCNDNSATION"/>
</dbReference>
<gene>
    <name evidence="1" type="ORF">GCM10009682_28810</name>
</gene>
<protein>
    <submittedName>
        <fullName evidence="1">Uncharacterized protein</fullName>
    </submittedName>
</protein>
<dbReference type="PANTHER" id="PTHR45982:SF1">
    <property type="entry name" value="REGULATOR OF CHROMOSOME CONDENSATION"/>
    <property type="match status" value="1"/>
</dbReference>
<dbReference type="InterPro" id="IPR051553">
    <property type="entry name" value="Ran_GTPase-activating"/>
</dbReference>
<dbReference type="InterPro" id="IPR000408">
    <property type="entry name" value="Reg_chr_condens"/>
</dbReference>
<name>A0ABP4Y8V6_9ACTN</name>
<dbReference type="PROSITE" id="PS50012">
    <property type="entry name" value="RCC1_3"/>
    <property type="match status" value="7"/>
</dbReference>
<dbReference type="SUPFAM" id="SSF50985">
    <property type="entry name" value="RCC1/BLIP-II"/>
    <property type="match status" value="1"/>
</dbReference>
<dbReference type="RefSeq" id="WP_344130933.1">
    <property type="nucleotide sequence ID" value="NZ_BAAALT010000076.1"/>
</dbReference>
<dbReference type="PANTHER" id="PTHR45982">
    <property type="entry name" value="REGULATOR OF CHROMOSOME CONDENSATION"/>
    <property type="match status" value="1"/>
</dbReference>
<sequence>MHNTDQHSRPRRWRRLLARGSAALVAVVTGVVAMISGAGPAAAAAPTWWQIGTGHAFTCGIQAGGSLWCWGINDHGNLGVGDTDRRDRPTRVGTSYAWVQLTVNTYSVCATNTSGRAYCWGSNYNGTLGVNSSAVWVTTPTELKGGISWDVLSMGSEHTCGIANHALYCWGANDWGQLGHGNENNIVTTPTRVGTDSDWLSVSAGSMHTCALKLTGARYCWGNNNHGRLGLGDTEQRNSPTPAGPADGVWSSIKGGSAHTCAINRAHELYCWGTNYDGELGVGDREDRSLPTRVGSQANWASVSPSPNFSSHRTCGLKTDGTRFCWGSNYAGQLGLNDTVIRVSPTQWRNEAKWASVAPGTYHSCGIRVDSTLYCWGRNSGGELGLGDLTDRWLPTQVV</sequence>
<dbReference type="InterPro" id="IPR009091">
    <property type="entry name" value="RCC1/BLIP-II"/>
</dbReference>